<keyword evidence="7" id="KW-1185">Reference proteome</keyword>
<feature type="domain" description="EAL" evidence="4">
    <location>
        <begin position="453"/>
        <end position="707"/>
    </location>
</feature>
<dbReference type="PROSITE" id="PS50883">
    <property type="entry name" value="EAL"/>
    <property type="match status" value="1"/>
</dbReference>
<organism evidence="6 7">
    <name type="scientific">Geobacter soli</name>
    <dbReference type="NCBI Taxonomy" id="1510391"/>
    <lineage>
        <taxon>Bacteria</taxon>
        <taxon>Pseudomonadati</taxon>
        <taxon>Thermodesulfobacteriota</taxon>
        <taxon>Desulfuromonadia</taxon>
        <taxon>Geobacterales</taxon>
        <taxon>Geobacteraceae</taxon>
        <taxon>Geobacter</taxon>
    </lineage>
</organism>
<dbReference type="InterPro" id="IPR000014">
    <property type="entry name" value="PAS"/>
</dbReference>
<dbReference type="AlphaFoldDB" id="A0A0C1U2L3"/>
<evidence type="ECO:0000313" key="7">
    <source>
        <dbReference type="Proteomes" id="UP000031433"/>
    </source>
</evidence>
<dbReference type="Gene3D" id="3.20.20.450">
    <property type="entry name" value="EAL domain"/>
    <property type="match status" value="1"/>
</dbReference>
<dbReference type="InterPro" id="IPR011006">
    <property type="entry name" value="CheY-like_superfamily"/>
</dbReference>
<dbReference type="InterPro" id="IPR000700">
    <property type="entry name" value="PAS-assoc_C"/>
</dbReference>
<dbReference type="CDD" id="cd01949">
    <property type="entry name" value="GGDEF"/>
    <property type="match status" value="1"/>
</dbReference>
<dbReference type="PROSITE" id="PS50110">
    <property type="entry name" value="RESPONSE_REGULATORY"/>
    <property type="match status" value="1"/>
</dbReference>
<reference evidence="6 7" key="1">
    <citation type="submission" date="2015-01" db="EMBL/GenBank/DDBJ databases">
        <title>Genome sequence of the anaerobic bacterium Geobacter soli GSS01, a dissimilatory Fe(III) reducer from soil.</title>
        <authorList>
            <person name="Yang G."/>
            <person name="Zhou S."/>
        </authorList>
    </citation>
    <scope>NUCLEOTIDE SEQUENCE [LARGE SCALE GENOMIC DNA]</scope>
    <source>
        <strain evidence="6 7">GSS01</strain>
    </source>
</reference>
<dbReference type="InterPro" id="IPR001789">
    <property type="entry name" value="Sig_transdc_resp-reg_receiver"/>
</dbReference>
<dbReference type="SUPFAM" id="SSF55073">
    <property type="entry name" value="Nucleotide cyclase"/>
    <property type="match status" value="1"/>
</dbReference>
<dbReference type="PANTHER" id="PTHR44757">
    <property type="entry name" value="DIGUANYLATE CYCLASE DGCP"/>
    <property type="match status" value="1"/>
</dbReference>
<dbReference type="Gene3D" id="3.40.50.2300">
    <property type="match status" value="1"/>
</dbReference>
<evidence type="ECO:0000259" key="4">
    <source>
        <dbReference type="PROSITE" id="PS50883"/>
    </source>
</evidence>
<dbReference type="InterPro" id="IPR013655">
    <property type="entry name" value="PAS_fold_3"/>
</dbReference>
<dbReference type="Gene3D" id="2.10.70.100">
    <property type="match status" value="1"/>
</dbReference>
<evidence type="ECO:0000259" key="2">
    <source>
        <dbReference type="PROSITE" id="PS50110"/>
    </source>
</evidence>
<evidence type="ECO:0000256" key="1">
    <source>
        <dbReference type="PROSITE-ProRule" id="PRU00169"/>
    </source>
</evidence>
<proteinExistence type="predicted"/>
<dbReference type="SMART" id="SM00448">
    <property type="entry name" value="REC"/>
    <property type="match status" value="1"/>
</dbReference>
<dbReference type="PROSITE" id="PS50113">
    <property type="entry name" value="PAC"/>
    <property type="match status" value="1"/>
</dbReference>
<name>A0A0C1U2L3_9BACT</name>
<dbReference type="InterPro" id="IPR035965">
    <property type="entry name" value="PAS-like_dom_sf"/>
</dbReference>
<dbReference type="GO" id="GO:0000160">
    <property type="term" value="P:phosphorelay signal transduction system"/>
    <property type="evidence" value="ECO:0007669"/>
    <property type="project" value="InterPro"/>
</dbReference>
<accession>A0A0C1U2L3</accession>
<dbReference type="SMART" id="SM00267">
    <property type="entry name" value="GGDEF"/>
    <property type="match status" value="1"/>
</dbReference>
<dbReference type="NCBIfam" id="TIGR00229">
    <property type="entry name" value="sensory_box"/>
    <property type="match status" value="1"/>
</dbReference>
<dbReference type="SUPFAM" id="SSF55785">
    <property type="entry name" value="PYP-like sensor domain (PAS domain)"/>
    <property type="match status" value="1"/>
</dbReference>
<dbReference type="SMART" id="SM00052">
    <property type="entry name" value="EAL"/>
    <property type="match status" value="1"/>
</dbReference>
<dbReference type="Pfam" id="PF00990">
    <property type="entry name" value="GGDEF"/>
    <property type="match status" value="1"/>
</dbReference>
<dbReference type="Pfam" id="PF00072">
    <property type="entry name" value="Response_reg"/>
    <property type="match status" value="1"/>
</dbReference>
<sequence>MRKEGKDGASTTVMIIDDDELVRVLARRAVEQGGFAVVEAGDGATAIEMFSRLVPDIVLLDVVMPGMGGFDVCRRIRRLPGGDRAQIVVMTSLDDTGAIDEAYEAGASDFLAKPIDWVLLPRRIRYLLRAKLAFDELHKSRTMLYNAQRIARLGNWEFDLETNVFTCSEESCRIFGIRDHRQGKSHRALMRRVHPEDRVTVKKAIFQAFRTGIGYCMDHRIVLDDGVERIVSQHAELLSADDGRTSRLVGTVHDITDRTLAEERIRYLAHHDTLTALPNRFQFEERMEQALAFAQRNGFMMAVLFLDLDHFKKVNDTLGHHAGDRLLQEAAGRLMKCLRRSDTLTHASHEDASPFISRMGGDEFTILLTDLAHPQDAARVSQRIITALSKRYVIGGHEVFVGASIGISLFPADGEDCDQLLRNADTAMYHAKELGRNTYQYYSGSMNAMALERLTLENSLRWALKRNEFRLCYQPQLDAATGRVVGMEALLSWHRPGCDVVPPDDFIPLAEETGLIASIGEWVLWNACAQAVTWLHEGLPPVRVAVNLSSLQFRSRRLAELVRKVLRATGLPPSHLELEITEGVFMSNEEDAAAVIRDLKKMGVRFSVDDFGTGYSSLSRLSRFPLDALKIDRSFVRDISADPAAAGLTAAIIAMARNLGLNVIAEGVETLEQFAFLRANGCAEVQGFLFSQPLTPDAAAAFLRARSH</sequence>
<feature type="domain" description="GGDEF" evidence="5">
    <location>
        <begin position="299"/>
        <end position="444"/>
    </location>
</feature>
<protein>
    <submittedName>
        <fullName evidence="6">Diguanylate cyclase</fullName>
    </submittedName>
</protein>
<dbReference type="InterPro" id="IPR043128">
    <property type="entry name" value="Rev_trsase/Diguanyl_cyclase"/>
</dbReference>
<dbReference type="Gene3D" id="3.30.70.270">
    <property type="match status" value="1"/>
</dbReference>
<feature type="modified residue" description="4-aspartylphosphate" evidence="1">
    <location>
        <position position="61"/>
    </location>
</feature>
<comment type="caution">
    <text evidence="6">The sequence shown here is derived from an EMBL/GenBank/DDBJ whole genome shotgun (WGS) entry which is preliminary data.</text>
</comment>
<dbReference type="InterPro" id="IPR029787">
    <property type="entry name" value="Nucleotide_cyclase"/>
</dbReference>
<dbReference type="Pfam" id="PF00563">
    <property type="entry name" value="EAL"/>
    <property type="match status" value="1"/>
</dbReference>
<dbReference type="PANTHER" id="PTHR44757:SF2">
    <property type="entry name" value="BIOFILM ARCHITECTURE MAINTENANCE PROTEIN MBAA"/>
    <property type="match status" value="1"/>
</dbReference>
<dbReference type="SUPFAM" id="SSF52172">
    <property type="entry name" value="CheY-like"/>
    <property type="match status" value="1"/>
</dbReference>
<dbReference type="InterPro" id="IPR001633">
    <property type="entry name" value="EAL_dom"/>
</dbReference>
<dbReference type="Proteomes" id="UP000031433">
    <property type="component" value="Unassembled WGS sequence"/>
</dbReference>
<dbReference type="CDD" id="cd00130">
    <property type="entry name" value="PAS"/>
    <property type="match status" value="1"/>
</dbReference>
<dbReference type="SUPFAM" id="SSF141868">
    <property type="entry name" value="EAL domain-like"/>
    <property type="match status" value="1"/>
</dbReference>
<dbReference type="Gene3D" id="3.30.450.20">
    <property type="entry name" value="PAS domain"/>
    <property type="match status" value="1"/>
</dbReference>
<keyword evidence="1" id="KW-0597">Phosphoprotein</keyword>
<evidence type="ECO:0000259" key="5">
    <source>
        <dbReference type="PROSITE" id="PS50887"/>
    </source>
</evidence>
<dbReference type="CDD" id="cd01948">
    <property type="entry name" value="EAL"/>
    <property type="match status" value="1"/>
</dbReference>
<gene>
    <name evidence="6" type="ORF">SE37_04990</name>
</gene>
<feature type="domain" description="PAC" evidence="3">
    <location>
        <begin position="215"/>
        <end position="267"/>
    </location>
</feature>
<dbReference type="InterPro" id="IPR000160">
    <property type="entry name" value="GGDEF_dom"/>
</dbReference>
<dbReference type="EMBL" id="JXBL01000001">
    <property type="protein sequence ID" value="KIE42030.1"/>
    <property type="molecule type" value="Genomic_DNA"/>
</dbReference>
<evidence type="ECO:0000313" key="6">
    <source>
        <dbReference type="EMBL" id="KIE42030.1"/>
    </source>
</evidence>
<dbReference type="PROSITE" id="PS50887">
    <property type="entry name" value="GGDEF"/>
    <property type="match status" value="1"/>
</dbReference>
<feature type="domain" description="Response regulatory" evidence="2">
    <location>
        <begin position="12"/>
        <end position="128"/>
    </location>
</feature>
<dbReference type="Pfam" id="PF08447">
    <property type="entry name" value="PAS_3"/>
    <property type="match status" value="1"/>
</dbReference>
<dbReference type="FunFam" id="3.20.20.450:FF:000001">
    <property type="entry name" value="Cyclic di-GMP phosphodiesterase yahA"/>
    <property type="match status" value="1"/>
</dbReference>
<dbReference type="NCBIfam" id="TIGR00254">
    <property type="entry name" value="GGDEF"/>
    <property type="match status" value="1"/>
</dbReference>
<dbReference type="InterPro" id="IPR035919">
    <property type="entry name" value="EAL_sf"/>
</dbReference>
<dbReference type="RefSeq" id="WP_039644221.1">
    <property type="nucleotide sequence ID" value="NZ_JXBL01000001.1"/>
</dbReference>
<evidence type="ECO:0000259" key="3">
    <source>
        <dbReference type="PROSITE" id="PS50113"/>
    </source>
</evidence>
<dbReference type="InterPro" id="IPR052155">
    <property type="entry name" value="Biofilm_reg_signaling"/>
</dbReference>